<reference evidence="2" key="2">
    <citation type="journal article" date="2023" name="IMA Fungus">
        <title>Comparative genomic study of the Penicillium genus elucidates a diverse pangenome and 15 lateral gene transfer events.</title>
        <authorList>
            <person name="Petersen C."/>
            <person name="Sorensen T."/>
            <person name="Nielsen M.R."/>
            <person name="Sondergaard T.E."/>
            <person name="Sorensen J.L."/>
            <person name="Fitzpatrick D.A."/>
            <person name="Frisvad J.C."/>
            <person name="Nielsen K.L."/>
        </authorList>
    </citation>
    <scope>NUCLEOTIDE SEQUENCE</scope>
    <source>
        <strain evidence="2">IBT 21917</strain>
    </source>
</reference>
<dbReference type="Proteomes" id="UP001146351">
    <property type="component" value="Unassembled WGS sequence"/>
</dbReference>
<proteinExistence type="predicted"/>
<comment type="caution">
    <text evidence="2">The sequence shown here is derived from an EMBL/GenBank/DDBJ whole genome shotgun (WGS) entry which is preliminary data.</text>
</comment>
<name>A0A9W9HMK0_9EURO</name>
<dbReference type="EMBL" id="JAPQKO010000008">
    <property type="protein sequence ID" value="KAJ5151669.1"/>
    <property type="molecule type" value="Genomic_DNA"/>
</dbReference>
<evidence type="ECO:0000313" key="3">
    <source>
        <dbReference type="Proteomes" id="UP001146351"/>
    </source>
</evidence>
<sequence length="159" mass="16866">MKFSLAAVAGFVSAISAAGLPGAFTLVADGGKTVLTDGQNLWIGTNTSTQEIAVLRGTGQNSPITFTAKDQTPTGWQNLYIIEDSVSPVGLTIPHSGATPKGANTTGFGVNEKGYLTQGGRDWFAIDGYGSEKEVKEIFWYGAHNAEYAAVNLWVKEYK</sequence>
<gene>
    <name evidence="2" type="ORF">N7492_009964</name>
</gene>
<feature type="chain" id="PRO_5040900405" evidence="1">
    <location>
        <begin position="18"/>
        <end position="159"/>
    </location>
</feature>
<feature type="non-terminal residue" evidence="2">
    <location>
        <position position="1"/>
    </location>
</feature>
<protein>
    <submittedName>
        <fullName evidence="2">Uncharacterized protein</fullName>
    </submittedName>
</protein>
<accession>A0A9W9HMK0</accession>
<evidence type="ECO:0000313" key="2">
    <source>
        <dbReference type="EMBL" id="KAJ5151669.1"/>
    </source>
</evidence>
<dbReference type="OrthoDB" id="5430620at2759"/>
<feature type="signal peptide" evidence="1">
    <location>
        <begin position="1"/>
        <end position="17"/>
    </location>
</feature>
<organism evidence="2 3">
    <name type="scientific">Penicillium capsulatum</name>
    <dbReference type="NCBI Taxonomy" id="69766"/>
    <lineage>
        <taxon>Eukaryota</taxon>
        <taxon>Fungi</taxon>
        <taxon>Dikarya</taxon>
        <taxon>Ascomycota</taxon>
        <taxon>Pezizomycotina</taxon>
        <taxon>Eurotiomycetes</taxon>
        <taxon>Eurotiomycetidae</taxon>
        <taxon>Eurotiales</taxon>
        <taxon>Aspergillaceae</taxon>
        <taxon>Penicillium</taxon>
    </lineage>
</organism>
<dbReference type="AlphaFoldDB" id="A0A9W9HMK0"/>
<evidence type="ECO:0000256" key="1">
    <source>
        <dbReference type="SAM" id="SignalP"/>
    </source>
</evidence>
<keyword evidence="3" id="KW-1185">Reference proteome</keyword>
<keyword evidence="1" id="KW-0732">Signal</keyword>
<reference evidence="2" key="1">
    <citation type="submission" date="2022-11" db="EMBL/GenBank/DDBJ databases">
        <authorList>
            <person name="Petersen C."/>
        </authorList>
    </citation>
    <scope>NUCLEOTIDE SEQUENCE</scope>
    <source>
        <strain evidence="2">IBT 21917</strain>
    </source>
</reference>